<proteinExistence type="inferred from homology"/>
<gene>
    <name evidence="7" type="ORF">STCU_08288</name>
</gene>
<dbReference type="AlphaFoldDB" id="S9TUX7"/>
<dbReference type="SUPFAM" id="SSF53187">
    <property type="entry name" value="Zn-dependent exopeptidases"/>
    <property type="match status" value="1"/>
</dbReference>
<dbReference type="PANTHER" id="PTHR11963:SF49">
    <property type="entry name" value="PUTATIVE-RELATED"/>
    <property type="match status" value="1"/>
</dbReference>
<keyword evidence="4" id="KW-0378">Hydrolase</keyword>
<dbReference type="GO" id="GO:0006508">
    <property type="term" value="P:proteolysis"/>
    <property type="evidence" value="ECO:0007669"/>
    <property type="project" value="UniProtKB-KW"/>
</dbReference>
<organism evidence="7 8">
    <name type="scientific">Strigomonas culicis</name>
    <dbReference type="NCBI Taxonomy" id="28005"/>
    <lineage>
        <taxon>Eukaryota</taxon>
        <taxon>Discoba</taxon>
        <taxon>Euglenozoa</taxon>
        <taxon>Kinetoplastea</taxon>
        <taxon>Metakinetoplastina</taxon>
        <taxon>Trypanosomatida</taxon>
        <taxon>Trypanosomatidae</taxon>
        <taxon>Strigomonadinae</taxon>
        <taxon>Strigomonas</taxon>
    </lineage>
</organism>
<evidence type="ECO:0000256" key="3">
    <source>
        <dbReference type="ARBA" id="ARBA00022670"/>
    </source>
</evidence>
<dbReference type="GO" id="GO:0030145">
    <property type="term" value="F:manganese ion binding"/>
    <property type="evidence" value="ECO:0007669"/>
    <property type="project" value="InterPro"/>
</dbReference>
<dbReference type="PANTHER" id="PTHR11963">
    <property type="entry name" value="LEUCINE AMINOPEPTIDASE-RELATED"/>
    <property type="match status" value="1"/>
</dbReference>
<comment type="similarity">
    <text evidence="1">Belongs to the peptidase M17 family.</text>
</comment>
<comment type="caution">
    <text evidence="7">The sequence shown here is derived from an EMBL/GenBank/DDBJ whole genome shotgun (WGS) entry which is preliminary data.</text>
</comment>
<accession>S9TUX7</accession>
<dbReference type="GO" id="GO:0070006">
    <property type="term" value="F:metalloaminopeptidase activity"/>
    <property type="evidence" value="ECO:0007669"/>
    <property type="project" value="InterPro"/>
</dbReference>
<evidence type="ECO:0000259" key="6">
    <source>
        <dbReference type="PROSITE" id="PS00631"/>
    </source>
</evidence>
<evidence type="ECO:0000313" key="7">
    <source>
        <dbReference type="EMBL" id="EPY22227.1"/>
    </source>
</evidence>
<dbReference type="Gene3D" id="3.40.630.10">
    <property type="entry name" value="Zn peptidases"/>
    <property type="match status" value="1"/>
</dbReference>
<name>S9TUX7_9TRYP</name>
<dbReference type="GO" id="GO:0005737">
    <property type="term" value="C:cytoplasm"/>
    <property type="evidence" value="ECO:0007669"/>
    <property type="project" value="InterPro"/>
</dbReference>
<dbReference type="PROSITE" id="PS00631">
    <property type="entry name" value="CYTOSOL_AP"/>
    <property type="match status" value="1"/>
</dbReference>
<dbReference type="Pfam" id="PF00883">
    <property type="entry name" value="Peptidase_M17"/>
    <property type="match status" value="1"/>
</dbReference>
<reference evidence="7 8" key="1">
    <citation type="journal article" date="2013" name="PLoS ONE">
        <title>Predicting the Proteins of Angomonas deanei, Strigomonas culicis and Their Respective Endosymbionts Reveals New Aspects of the Trypanosomatidae Family.</title>
        <authorList>
            <person name="Motta M.C."/>
            <person name="Martins A.C."/>
            <person name="de Souza S.S."/>
            <person name="Catta-Preta C.M."/>
            <person name="Silva R."/>
            <person name="Klein C.C."/>
            <person name="de Almeida L.G."/>
            <person name="de Lima Cunha O."/>
            <person name="Ciapina L.P."/>
            <person name="Brocchi M."/>
            <person name="Colabardini A.C."/>
            <person name="de Araujo Lima B."/>
            <person name="Machado C.R."/>
            <person name="de Almeida Soares C.M."/>
            <person name="Probst C.M."/>
            <person name="de Menezes C.B."/>
            <person name="Thompson C.E."/>
            <person name="Bartholomeu D.C."/>
            <person name="Gradia D.F."/>
            <person name="Pavoni D.P."/>
            <person name="Grisard E.C."/>
            <person name="Fantinatti-Garboggini F."/>
            <person name="Marchini F.K."/>
            <person name="Rodrigues-Luiz G.F."/>
            <person name="Wagner G."/>
            <person name="Goldman G.H."/>
            <person name="Fietto J.L."/>
            <person name="Elias M.C."/>
            <person name="Goldman M.H."/>
            <person name="Sagot M.F."/>
            <person name="Pereira M."/>
            <person name="Stoco P.H."/>
            <person name="de Mendonca-Neto R.P."/>
            <person name="Teixeira S.M."/>
            <person name="Maciel T.E."/>
            <person name="de Oliveira Mendes T.A."/>
            <person name="Urmenyi T.P."/>
            <person name="de Souza W."/>
            <person name="Schenkman S."/>
            <person name="de Vasconcelos A.T."/>
        </authorList>
    </citation>
    <scope>NUCLEOTIDE SEQUENCE [LARGE SCALE GENOMIC DNA]</scope>
</reference>
<keyword evidence="5" id="KW-0732">Signal</keyword>
<feature type="domain" description="Cytosol aminopeptidase" evidence="6">
    <location>
        <begin position="69"/>
        <end position="76"/>
    </location>
</feature>
<feature type="chain" id="PRO_5004557545" evidence="5">
    <location>
        <begin position="25"/>
        <end position="223"/>
    </location>
</feature>
<evidence type="ECO:0000313" key="8">
    <source>
        <dbReference type="Proteomes" id="UP000015354"/>
    </source>
</evidence>
<evidence type="ECO:0000256" key="4">
    <source>
        <dbReference type="ARBA" id="ARBA00022801"/>
    </source>
</evidence>
<dbReference type="InterPro" id="IPR000819">
    <property type="entry name" value="Peptidase_M17_C"/>
</dbReference>
<dbReference type="InterPro" id="IPR011356">
    <property type="entry name" value="Leucine_aapep/pepB"/>
</dbReference>
<protein>
    <submittedName>
        <fullName evidence="7">Aminopeptidase</fullName>
    </submittedName>
</protein>
<evidence type="ECO:0000256" key="2">
    <source>
        <dbReference type="ARBA" id="ARBA00022438"/>
    </source>
</evidence>
<dbReference type="OrthoDB" id="412814at2759"/>
<keyword evidence="8" id="KW-1185">Reference proteome</keyword>
<dbReference type="EMBL" id="ATMH01008288">
    <property type="protein sequence ID" value="EPY22227.1"/>
    <property type="molecule type" value="Genomic_DNA"/>
</dbReference>
<dbReference type="Proteomes" id="UP000015354">
    <property type="component" value="Unassembled WGS sequence"/>
</dbReference>
<evidence type="ECO:0000256" key="1">
    <source>
        <dbReference type="ARBA" id="ARBA00009528"/>
    </source>
</evidence>
<feature type="signal peptide" evidence="5">
    <location>
        <begin position="1"/>
        <end position="24"/>
    </location>
</feature>
<keyword evidence="2 7" id="KW-0031">Aminopeptidase</keyword>
<keyword evidence="3" id="KW-0645">Protease</keyword>
<evidence type="ECO:0000256" key="5">
    <source>
        <dbReference type="SAM" id="SignalP"/>
    </source>
</evidence>
<sequence>MTNMKTDMGGSAAVLGAFLALVSAPGGLPPAVGELSCTLCVAENAIGSRAYHNDDIVLLKSGKSVEVMNTDAEGRIVLADGIYHASGELPVTPDVIIDMATLTGAQGVACGLRHAGLYSNEGGAEAALLAAGRRSGDTCWPVLYCPEYHAANYVSPCADLRNIQNGKPDASVSLGGYFVEANLAPRFKGALLHVDLAFPSFDTAGATGFGVALATTYVEEQLQ</sequence>
<dbReference type="PRINTS" id="PR00481">
    <property type="entry name" value="LAMNOPPTDASE"/>
</dbReference>